<dbReference type="SUPFAM" id="SSF55729">
    <property type="entry name" value="Acyl-CoA N-acyltransferases (Nat)"/>
    <property type="match status" value="1"/>
</dbReference>
<dbReference type="GO" id="GO:1990189">
    <property type="term" value="F:protein N-terminal-serine acetyltransferase activity"/>
    <property type="evidence" value="ECO:0007669"/>
    <property type="project" value="TreeGrafter"/>
</dbReference>
<dbReference type="GO" id="GO:0005737">
    <property type="term" value="C:cytoplasm"/>
    <property type="evidence" value="ECO:0007669"/>
    <property type="project" value="TreeGrafter"/>
</dbReference>
<feature type="domain" description="N-acetyltransferase" evidence="1">
    <location>
        <begin position="24"/>
        <end position="179"/>
    </location>
</feature>
<gene>
    <name evidence="2" type="ORF">SAMN05444921_115183</name>
</gene>
<dbReference type="AlphaFoldDB" id="A0A1G9XBD2"/>
<dbReference type="PANTHER" id="PTHR43441">
    <property type="entry name" value="RIBOSOMAL-PROTEIN-SERINE ACETYLTRANSFERASE"/>
    <property type="match status" value="1"/>
</dbReference>
<dbReference type="RefSeq" id="WP_093657716.1">
    <property type="nucleotide sequence ID" value="NZ_FNHI01000015.1"/>
</dbReference>
<dbReference type="PROSITE" id="PS51186">
    <property type="entry name" value="GNAT"/>
    <property type="match status" value="1"/>
</dbReference>
<keyword evidence="2" id="KW-0808">Transferase</keyword>
<organism evidence="2 3">
    <name type="scientific">Streptomyces wuyuanensis</name>
    <dbReference type="NCBI Taxonomy" id="1196353"/>
    <lineage>
        <taxon>Bacteria</taxon>
        <taxon>Bacillati</taxon>
        <taxon>Actinomycetota</taxon>
        <taxon>Actinomycetes</taxon>
        <taxon>Kitasatosporales</taxon>
        <taxon>Streptomycetaceae</taxon>
        <taxon>Streptomyces</taxon>
    </lineage>
</organism>
<evidence type="ECO:0000313" key="3">
    <source>
        <dbReference type="Proteomes" id="UP000199063"/>
    </source>
</evidence>
<proteinExistence type="predicted"/>
<reference evidence="3" key="1">
    <citation type="submission" date="2016-10" db="EMBL/GenBank/DDBJ databases">
        <authorList>
            <person name="Varghese N."/>
            <person name="Submissions S."/>
        </authorList>
    </citation>
    <scope>NUCLEOTIDE SEQUENCE [LARGE SCALE GENOMIC DNA]</scope>
    <source>
        <strain evidence="3">CGMCC 4.7042</strain>
    </source>
</reference>
<dbReference type="EMBL" id="FNHI01000015">
    <property type="protein sequence ID" value="SDM94060.1"/>
    <property type="molecule type" value="Genomic_DNA"/>
</dbReference>
<dbReference type="STRING" id="1196353.SAMN05444921_115183"/>
<evidence type="ECO:0000313" key="2">
    <source>
        <dbReference type="EMBL" id="SDM94060.1"/>
    </source>
</evidence>
<dbReference type="InterPro" id="IPR000182">
    <property type="entry name" value="GNAT_dom"/>
</dbReference>
<evidence type="ECO:0000259" key="1">
    <source>
        <dbReference type="PROSITE" id="PS51186"/>
    </source>
</evidence>
<sequence>MGFPAETLHHEKAVLRRWRVGDVEALDRAFVEARPHLLPWMPWAEYEGRQETVDFLHRAEKQWDAGEAYEYAITTDGSLVGGCGLMPRIGPGGLDIGYWLHPAWTGRGLAAMAVTALVRQGFALPGIVRIEIRHDEANHASEAIPRRLGFTEIAREPLPDGPTTPGEVGVEVVWRLHRPAP</sequence>
<accession>A0A1G9XBD2</accession>
<keyword evidence="3" id="KW-1185">Reference proteome</keyword>
<dbReference type="OrthoDB" id="9799321at2"/>
<dbReference type="GeneID" id="40831819"/>
<dbReference type="InterPro" id="IPR051908">
    <property type="entry name" value="Ribosomal_N-acetyltransferase"/>
</dbReference>
<dbReference type="GO" id="GO:0008999">
    <property type="term" value="F:protein-N-terminal-alanine acetyltransferase activity"/>
    <property type="evidence" value="ECO:0007669"/>
    <property type="project" value="TreeGrafter"/>
</dbReference>
<dbReference type="PANTHER" id="PTHR43441:SF3">
    <property type="entry name" value="ACETYLTRANSFERASE"/>
    <property type="match status" value="1"/>
</dbReference>
<name>A0A1G9XBD2_9ACTN</name>
<dbReference type="Proteomes" id="UP000199063">
    <property type="component" value="Unassembled WGS sequence"/>
</dbReference>
<dbReference type="Gene3D" id="3.40.630.30">
    <property type="match status" value="1"/>
</dbReference>
<dbReference type="InterPro" id="IPR016181">
    <property type="entry name" value="Acyl_CoA_acyltransferase"/>
</dbReference>
<dbReference type="Pfam" id="PF13302">
    <property type="entry name" value="Acetyltransf_3"/>
    <property type="match status" value="1"/>
</dbReference>
<protein>
    <submittedName>
        <fullName evidence="2">Protein N-acetyltransferase, RimJ/RimL family</fullName>
    </submittedName>
</protein>